<dbReference type="SUPFAM" id="SSF48498">
    <property type="entry name" value="Tetracyclin repressor-like, C-terminal domain"/>
    <property type="match status" value="1"/>
</dbReference>
<dbReference type="PRINTS" id="PR00455">
    <property type="entry name" value="HTHTETR"/>
</dbReference>
<dbReference type="InterPro" id="IPR023772">
    <property type="entry name" value="DNA-bd_HTH_TetR-type_CS"/>
</dbReference>
<evidence type="ECO:0000256" key="1">
    <source>
        <dbReference type="ARBA" id="ARBA00023125"/>
    </source>
</evidence>
<dbReference type="EMBL" id="SRJD01000003">
    <property type="protein sequence ID" value="TGA99405.1"/>
    <property type="molecule type" value="Genomic_DNA"/>
</dbReference>
<protein>
    <submittedName>
        <fullName evidence="4">TetR/AcrR family transcriptional regulator</fullName>
    </submittedName>
</protein>
<dbReference type="PANTHER" id="PTHR30328:SF54">
    <property type="entry name" value="HTH-TYPE TRANSCRIPTIONAL REPRESSOR SCO4008"/>
    <property type="match status" value="1"/>
</dbReference>
<dbReference type="PROSITE" id="PS50977">
    <property type="entry name" value="HTH_TETR_2"/>
    <property type="match status" value="1"/>
</dbReference>
<dbReference type="GO" id="GO:0003677">
    <property type="term" value="F:DNA binding"/>
    <property type="evidence" value="ECO:0007669"/>
    <property type="project" value="UniProtKB-UniRule"/>
</dbReference>
<dbReference type="PANTHER" id="PTHR30328">
    <property type="entry name" value="TRANSCRIPTIONAL REPRESSOR"/>
    <property type="match status" value="1"/>
</dbReference>
<dbReference type="OrthoDB" id="9780939at2"/>
<dbReference type="Pfam" id="PF00440">
    <property type="entry name" value="TetR_N"/>
    <property type="match status" value="1"/>
</dbReference>
<dbReference type="InterPro" id="IPR001647">
    <property type="entry name" value="HTH_TetR"/>
</dbReference>
<accession>A0A4Z0GRX3</accession>
<evidence type="ECO:0000256" key="2">
    <source>
        <dbReference type="PROSITE-ProRule" id="PRU00335"/>
    </source>
</evidence>
<evidence type="ECO:0000313" key="4">
    <source>
        <dbReference type="EMBL" id="TGA99405.1"/>
    </source>
</evidence>
<dbReference type="SUPFAM" id="SSF46689">
    <property type="entry name" value="Homeodomain-like"/>
    <property type="match status" value="1"/>
</dbReference>
<sequence length="205" mass="23210">MVLLDKFLSLPLEKQNTIVDGALTAFGTNGYKKASVSDIAAAAGISKAMVFHYFGTKKALYLYLIKLCGTTMMDEINEKFDRAVTDFFDRIRLAGDIKLAVIQKHPAILLFLSSVLHENDDEVKQDIRMLLADQNVTSFREKIAFEGVNTSKFKEGVDPKLIVKMLTWMSEGYFNDITGYGDTDLEIFYKEFLDCLVLLKKVCYK</sequence>
<dbReference type="InterPro" id="IPR036271">
    <property type="entry name" value="Tet_transcr_reg_TetR-rel_C_sf"/>
</dbReference>
<dbReference type="GO" id="GO:0006355">
    <property type="term" value="P:regulation of DNA-templated transcription"/>
    <property type="evidence" value="ECO:0007669"/>
    <property type="project" value="UniProtKB-ARBA"/>
</dbReference>
<proteinExistence type="predicted"/>
<feature type="DNA-binding region" description="H-T-H motif" evidence="2">
    <location>
        <begin position="35"/>
        <end position="54"/>
    </location>
</feature>
<dbReference type="AlphaFoldDB" id="A0A4Z0GRX3"/>
<dbReference type="InterPro" id="IPR050109">
    <property type="entry name" value="HTH-type_TetR-like_transc_reg"/>
</dbReference>
<evidence type="ECO:0000313" key="5">
    <source>
        <dbReference type="Proteomes" id="UP000298347"/>
    </source>
</evidence>
<dbReference type="Gene3D" id="1.10.10.60">
    <property type="entry name" value="Homeodomain-like"/>
    <property type="match status" value="1"/>
</dbReference>
<gene>
    <name evidence="4" type="ORF">E4665_03495</name>
</gene>
<dbReference type="PROSITE" id="PS01081">
    <property type="entry name" value="HTH_TETR_1"/>
    <property type="match status" value="1"/>
</dbReference>
<feature type="domain" description="HTH tetR-type" evidence="3">
    <location>
        <begin position="12"/>
        <end position="72"/>
    </location>
</feature>
<organism evidence="4 5">
    <name type="scientific">Sporolactobacillus shoreae</name>
    <dbReference type="NCBI Taxonomy" id="1465501"/>
    <lineage>
        <taxon>Bacteria</taxon>
        <taxon>Bacillati</taxon>
        <taxon>Bacillota</taxon>
        <taxon>Bacilli</taxon>
        <taxon>Bacillales</taxon>
        <taxon>Sporolactobacillaceae</taxon>
        <taxon>Sporolactobacillus</taxon>
    </lineage>
</organism>
<dbReference type="Proteomes" id="UP000298347">
    <property type="component" value="Unassembled WGS sequence"/>
</dbReference>
<reference evidence="4 5" key="1">
    <citation type="journal article" date="2015" name="Int. J. Syst. Evol. Microbiol.">
        <title>Sporolactobacillus shoreae sp. nov. and Sporolactobacillus spathodeae sp. nov., two spore-forming lactic acid bacteria isolated from tree barks in Thailand.</title>
        <authorList>
            <person name="Thamacharoensuk T."/>
            <person name="Kitahara M."/>
            <person name="Ohkuma M."/>
            <person name="Thongchul N."/>
            <person name="Tanasupawat S."/>
        </authorList>
    </citation>
    <scope>NUCLEOTIDE SEQUENCE [LARGE SCALE GENOMIC DNA]</scope>
    <source>
        <strain evidence="4 5">BK92</strain>
    </source>
</reference>
<dbReference type="Gene3D" id="1.10.357.10">
    <property type="entry name" value="Tetracycline Repressor, domain 2"/>
    <property type="match status" value="1"/>
</dbReference>
<dbReference type="RefSeq" id="WP_135347429.1">
    <property type="nucleotide sequence ID" value="NZ_SRJD01000003.1"/>
</dbReference>
<name>A0A4Z0GRX3_9BACL</name>
<evidence type="ECO:0000259" key="3">
    <source>
        <dbReference type="PROSITE" id="PS50977"/>
    </source>
</evidence>
<keyword evidence="5" id="KW-1185">Reference proteome</keyword>
<keyword evidence="1 2" id="KW-0238">DNA-binding</keyword>
<comment type="caution">
    <text evidence="4">The sequence shown here is derived from an EMBL/GenBank/DDBJ whole genome shotgun (WGS) entry which is preliminary data.</text>
</comment>
<dbReference type="InterPro" id="IPR009057">
    <property type="entry name" value="Homeodomain-like_sf"/>
</dbReference>